<gene>
    <name evidence="2" type="ORF">SAMN05444280_11640</name>
</gene>
<evidence type="ECO:0000256" key="1">
    <source>
        <dbReference type="SAM" id="Phobius"/>
    </source>
</evidence>
<dbReference type="AlphaFoldDB" id="A0A1M6IC38"/>
<protein>
    <submittedName>
        <fullName evidence="2">Uncharacterized protein</fullName>
    </submittedName>
</protein>
<proteinExistence type="predicted"/>
<evidence type="ECO:0000313" key="3">
    <source>
        <dbReference type="Proteomes" id="UP000184050"/>
    </source>
</evidence>
<keyword evidence="3" id="KW-1185">Reference proteome</keyword>
<keyword evidence="1" id="KW-0812">Transmembrane</keyword>
<name>A0A1M6IC38_9BACT</name>
<organism evidence="2 3">
    <name type="scientific">Tangfeifania diversioriginum</name>
    <dbReference type="NCBI Taxonomy" id="1168035"/>
    <lineage>
        <taxon>Bacteria</taxon>
        <taxon>Pseudomonadati</taxon>
        <taxon>Bacteroidota</taxon>
        <taxon>Bacteroidia</taxon>
        <taxon>Marinilabiliales</taxon>
        <taxon>Prolixibacteraceae</taxon>
        <taxon>Tangfeifania</taxon>
    </lineage>
</organism>
<evidence type="ECO:0000313" key="2">
    <source>
        <dbReference type="EMBL" id="SHJ32021.1"/>
    </source>
</evidence>
<reference evidence="2 3" key="1">
    <citation type="submission" date="2016-11" db="EMBL/GenBank/DDBJ databases">
        <authorList>
            <person name="Jaros S."/>
            <person name="Januszkiewicz K."/>
            <person name="Wedrychowicz H."/>
        </authorList>
    </citation>
    <scope>NUCLEOTIDE SEQUENCE [LARGE SCALE GENOMIC DNA]</scope>
    <source>
        <strain evidence="2 3">DSM 27063</strain>
    </source>
</reference>
<dbReference type="Proteomes" id="UP000184050">
    <property type="component" value="Unassembled WGS sequence"/>
</dbReference>
<dbReference type="EMBL" id="FQZE01000016">
    <property type="protein sequence ID" value="SHJ32021.1"/>
    <property type="molecule type" value="Genomic_DNA"/>
</dbReference>
<feature type="transmembrane region" description="Helical" evidence="1">
    <location>
        <begin position="141"/>
        <end position="162"/>
    </location>
</feature>
<sequence length="357" mass="40886">MKMKITRSNYEPYFLDYLEGNLDENLVDEFLEFLKENPDLKEELSMMDTAPLDADAIFFSKKEKLYKNKFDSEKEFNRAAVALVEGDLSDSEKEEFDNYLLKHPEKQKEIELFQHTKLQPDKTVVFAHKNKLYRRSPGRTIYMWSLRVAAVFVVALAFYTLFNQTDFSISENRVAVVESPEGSEVPVKKGNNSAGAETYDIQPIEEIKAIPADRKNEVKPKATPTLREPVQENSNMETIEEIRTPVEIPPKLNSRDAALQARQQPEVTLAAMTITLPKNYQVIEEERFLADVVKEKTGLDNFSFNKIKLAGLNLISSISKDNFDYETNEEGKVTELSYDSRLLAFSIPTNNEPVVTE</sequence>
<keyword evidence="1" id="KW-0472">Membrane</keyword>
<dbReference type="STRING" id="1168035.SAMN05444280_11640"/>
<accession>A0A1M6IC38</accession>
<keyword evidence="1" id="KW-1133">Transmembrane helix</keyword>